<sequence length="93" mass="11064">MEDIVYTVKTAIHDEINVPYEEIDEDYHLNFQLEMDSMAQLEVLARVQEELGIEIPEVDLPPEKDYFWFVGTSVYHLQLLARQQQRYEEDDAD</sequence>
<dbReference type="VEuPathDB" id="CryptoDB:Cvel_19605"/>
<protein>
    <recommendedName>
        <fullName evidence="1">Carrier domain-containing protein</fullName>
    </recommendedName>
</protein>
<proteinExistence type="predicted"/>
<organism evidence="2">
    <name type="scientific">Chromera velia CCMP2878</name>
    <dbReference type="NCBI Taxonomy" id="1169474"/>
    <lineage>
        <taxon>Eukaryota</taxon>
        <taxon>Sar</taxon>
        <taxon>Alveolata</taxon>
        <taxon>Colpodellida</taxon>
        <taxon>Chromeraceae</taxon>
        <taxon>Chromera</taxon>
    </lineage>
</organism>
<feature type="domain" description="Carrier" evidence="1">
    <location>
        <begin position="1"/>
        <end position="85"/>
    </location>
</feature>
<dbReference type="SUPFAM" id="SSF47336">
    <property type="entry name" value="ACP-like"/>
    <property type="match status" value="1"/>
</dbReference>
<reference evidence="2" key="1">
    <citation type="submission" date="2014-11" db="EMBL/GenBank/DDBJ databases">
        <authorList>
            <person name="Otto D Thomas"/>
            <person name="Naeem Raeece"/>
        </authorList>
    </citation>
    <scope>NUCLEOTIDE SEQUENCE</scope>
</reference>
<dbReference type="Pfam" id="PF00550">
    <property type="entry name" value="PP-binding"/>
    <property type="match status" value="1"/>
</dbReference>
<accession>A0A0G4G1D0</accession>
<dbReference type="PROSITE" id="PS50075">
    <property type="entry name" value="CARRIER"/>
    <property type="match status" value="1"/>
</dbReference>
<name>A0A0G4G1D0_9ALVE</name>
<dbReference type="Gene3D" id="1.10.1200.10">
    <property type="entry name" value="ACP-like"/>
    <property type="match status" value="1"/>
</dbReference>
<evidence type="ECO:0000259" key="1">
    <source>
        <dbReference type="PROSITE" id="PS50075"/>
    </source>
</evidence>
<dbReference type="EMBL" id="CDMZ01000778">
    <property type="protein sequence ID" value="CEM21299.1"/>
    <property type="molecule type" value="Genomic_DNA"/>
</dbReference>
<gene>
    <name evidence="2" type="ORF">Cvel_19605</name>
</gene>
<dbReference type="AlphaFoldDB" id="A0A0G4G1D0"/>
<evidence type="ECO:0000313" key="2">
    <source>
        <dbReference type="EMBL" id="CEM21299.1"/>
    </source>
</evidence>
<dbReference type="InterPro" id="IPR009081">
    <property type="entry name" value="PP-bd_ACP"/>
</dbReference>
<dbReference type="InterPro" id="IPR036736">
    <property type="entry name" value="ACP-like_sf"/>
</dbReference>